<evidence type="ECO:0000256" key="1">
    <source>
        <dbReference type="ARBA" id="ARBA00003283"/>
    </source>
</evidence>
<dbReference type="InterPro" id="IPR011010">
    <property type="entry name" value="DNA_brk_join_enz"/>
</dbReference>
<keyword evidence="3" id="KW-0229">DNA integration</keyword>
<name>A0ABZ0UGU5_9FIRM</name>
<dbReference type="InterPro" id="IPR004107">
    <property type="entry name" value="Integrase_SAM-like_N"/>
</dbReference>
<protein>
    <submittedName>
        <fullName evidence="9">Prophage phiRv2 integrase</fullName>
    </submittedName>
</protein>
<evidence type="ECO:0000256" key="6">
    <source>
        <dbReference type="PROSITE-ProRule" id="PRU01248"/>
    </source>
</evidence>
<dbReference type="Pfam" id="PF14659">
    <property type="entry name" value="Phage_int_SAM_3"/>
    <property type="match status" value="1"/>
</dbReference>
<evidence type="ECO:0000313" key="10">
    <source>
        <dbReference type="Proteomes" id="UP001325248"/>
    </source>
</evidence>
<evidence type="ECO:0000256" key="4">
    <source>
        <dbReference type="ARBA" id="ARBA00023125"/>
    </source>
</evidence>
<dbReference type="Proteomes" id="UP001325248">
    <property type="component" value="Chromosome"/>
</dbReference>
<comment type="function">
    <text evidence="1">Site-specific tyrosine recombinase, which acts by catalyzing the cutting and rejoining of the recombining DNA molecules.</text>
</comment>
<proteinExistence type="inferred from homology"/>
<evidence type="ECO:0000256" key="3">
    <source>
        <dbReference type="ARBA" id="ARBA00022908"/>
    </source>
</evidence>
<evidence type="ECO:0000256" key="2">
    <source>
        <dbReference type="ARBA" id="ARBA00008857"/>
    </source>
</evidence>
<evidence type="ECO:0000259" key="8">
    <source>
        <dbReference type="PROSITE" id="PS51900"/>
    </source>
</evidence>
<dbReference type="PANTHER" id="PTHR30349:SF64">
    <property type="entry name" value="PROPHAGE INTEGRASE INTD-RELATED"/>
    <property type="match status" value="1"/>
</dbReference>
<reference evidence="9" key="1">
    <citation type="submission" date="2023-10" db="EMBL/GenBank/DDBJ databases">
        <title>Genome sequence of Blautia coccoides DSM 935.</title>
        <authorList>
            <person name="Boeer T."/>
            <person name="Bengelsdorf F.R."/>
            <person name="Daniel R."/>
            <person name="Poehlein A."/>
        </authorList>
    </citation>
    <scope>NUCLEOTIDE SEQUENCE [LARGE SCALE GENOMIC DNA]</scope>
    <source>
        <strain evidence="9">DSM 935</strain>
    </source>
</reference>
<evidence type="ECO:0000313" key="9">
    <source>
        <dbReference type="EMBL" id="WPX76492.1"/>
    </source>
</evidence>
<accession>A0ABZ0UGU5</accession>
<dbReference type="EMBL" id="CP136422">
    <property type="protein sequence ID" value="WPX76492.1"/>
    <property type="molecule type" value="Genomic_DNA"/>
</dbReference>
<feature type="domain" description="Tyr recombinase" evidence="7">
    <location>
        <begin position="166"/>
        <end position="325"/>
    </location>
</feature>
<dbReference type="InterPro" id="IPR028259">
    <property type="entry name" value="AP2-like_int_N"/>
</dbReference>
<dbReference type="SUPFAM" id="SSF56349">
    <property type="entry name" value="DNA breaking-rejoining enzymes"/>
    <property type="match status" value="1"/>
</dbReference>
<dbReference type="Gene3D" id="1.10.443.10">
    <property type="entry name" value="Intergrase catalytic core"/>
    <property type="match status" value="1"/>
</dbReference>
<dbReference type="PROSITE" id="PS51898">
    <property type="entry name" value="TYR_RECOMBINASE"/>
    <property type="match status" value="1"/>
</dbReference>
<feature type="domain" description="Core-binding (CB)" evidence="8">
    <location>
        <begin position="56"/>
        <end position="144"/>
    </location>
</feature>
<gene>
    <name evidence="9" type="ORF">BLCOC_48780</name>
</gene>
<keyword evidence="5" id="KW-0233">DNA recombination</keyword>
<dbReference type="PANTHER" id="PTHR30349">
    <property type="entry name" value="PHAGE INTEGRASE-RELATED"/>
    <property type="match status" value="1"/>
</dbReference>
<dbReference type="Gene3D" id="1.10.150.130">
    <property type="match status" value="1"/>
</dbReference>
<dbReference type="Pfam" id="PF14657">
    <property type="entry name" value="Arm-DNA-bind_4"/>
    <property type="match status" value="1"/>
</dbReference>
<dbReference type="CDD" id="cd01189">
    <property type="entry name" value="INT_ICEBs1_C_like"/>
    <property type="match status" value="1"/>
</dbReference>
<dbReference type="InterPro" id="IPR044068">
    <property type="entry name" value="CB"/>
</dbReference>
<dbReference type="PROSITE" id="PS51900">
    <property type="entry name" value="CB"/>
    <property type="match status" value="1"/>
</dbReference>
<dbReference type="InterPro" id="IPR013762">
    <property type="entry name" value="Integrase-like_cat_sf"/>
</dbReference>
<evidence type="ECO:0000256" key="5">
    <source>
        <dbReference type="ARBA" id="ARBA00023172"/>
    </source>
</evidence>
<keyword evidence="4 6" id="KW-0238">DNA-binding</keyword>
<dbReference type="InterPro" id="IPR050090">
    <property type="entry name" value="Tyrosine_recombinase_XerCD"/>
</dbReference>
<dbReference type="InterPro" id="IPR002104">
    <property type="entry name" value="Integrase_catalytic"/>
</dbReference>
<dbReference type="InterPro" id="IPR010998">
    <property type="entry name" value="Integrase_recombinase_N"/>
</dbReference>
<dbReference type="Pfam" id="PF00589">
    <property type="entry name" value="Phage_integrase"/>
    <property type="match status" value="1"/>
</dbReference>
<keyword evidence="10" id="KW-1185">Reference proteome</keyword>
<evidence type="ECO:0000259" key="7">
    <source>
        <dbReference type="PROSITE" id="PS51898"/>
    </source>
</evidence>
<comment type="similarity">
    <text evidence="2">Belongs to the 'phage' integrase family.</text>
</comment>
<organism evidence="9 10">
    <name type="scientific">Blautia producta</name>
    <dbReference type="NCBI Taxonomy" id="33035"/>
    <lineage>
        <taxon>Bacteria</taxon>
        <taxon>Bacillati</taxon>
        <taxon>Bacillota</taxon>
        <taxon>Clostridia</taxon>
        <taxon>Lachnospirales</taxon>
        <taxon>Lachnospiraceae</taxon>
        <taxon>Blautia</taxon>
    </lineage>
</organism>
<sequence>MSAIKDNDRKTWRSYIRYTDWQGKNQIHTKRGFKTKREALAYEREFLMKKTRDINMGFSMFVEQYLEDMKPRLKYNTFLTKKHIIASKIIPYFENRTLADIDATDIIQWQNELLKMRDKNDKPYAQTYLRTIQNQLSAIFNHACRFYNLPSNPSKQAGKMGKAKAKEMLFWTKEEYLKFSEIMKKKPISFYAFEVLYWTGIREGELLALQRKDVDLTGMKLTVSKSYQRLEKQDYVTTPKTDKSNRVIDLPQFLCDELEDYFGMLYKCDDDTRLFEISKSYLHSEMNRGVKGAGVKRIRIHDIRHSHVAHLIELGFSPVEIAERL</sequence>